<feature type="transmembrane region" description="Helical" evidence="9">
    <location>
        <begin position="97"/>
        <end position="120"/>
    </location>
</feature>
<dbReference type="GO" id="GO:0140114">
    <property type="term" value="P:cellular detoxification of fluoride"/>
    <property type="evidence" value="ECO:0007669"/>
    <property type="project" value="UniProtKB-UniRule"/>
</dbReference>
<keyword evidence="2 9" id="KW-1003">Cell membrane</keyword>
<dbReference type="InterPro" id="IPR003691">
    <property type="entry name" value="FluC"/>
</dbReference>
<feature type="binding site" evidence="9">
    <location>
        <position position="78"/>
    </location>
    <ligand>
        <name>Na(+)</name>
        <dbReference type="ChEBI" id="CHEBI:29101"/>
        <note>structural</note>
    </ligand>
</feature>
<keyword evidence="3 9" id="KW-0812">Transmembrane</keyword>
<dbReference type="PANTHER" id="PTHR28259">
    <property type="entry name" value="FLUORIDE EXPORT PROTEIN 1-RELATED"/>
    <property type="match status" value="1"/>
</dbReference>
<evidence type="ECO:0000313" key="11">
    <source>
        <dbReference type="Proteomes" id="UP000193355"/>
    </source>
</evidence>
<accession>A0A1X7K4E5</accession>
<evidence type="ECO:0000256" key="9">
    <source>
        <dbReference type="HAMAP-Rule" id="MF_00454"/>
    </source>
</evidence>
<reference evidence="11" key="1">
    <citation type="submission" date="2017-04" db="EMBL/GenBank/DDBJ databases">
        <authorList>
            <person name="Varghese N."/>
            <person name="Submissions S."/>
        </authorList>
    </citation>
    <scope>NUCLEOTIDE SEQUENCE [LARGE SCALE GENOMIC DNA]</scope>
    <source>
        <strain evidence="11">USBA 82</strain>
    </source>
</reference>
<dbReference type="AlphaFoldDB" id="A0A1X7K4E5"/>
<keyword evidence="6 9" id="KW-0407">Ion channel</keyword>
<comment type="subcellular location">
    <subcellularLocation>
        <location evidence="1 9">Cell membrane</location>
        <topology evidence="1 9">Multi-pass membrane protein</topology>
    </subcellularLocation>
</comment>
<keyword evidence="9" id="KW-0479">Metal-binding</keyword>
<name>A0A1X7K4E5_9BACT</name>
<keyword evidence="11" id="KW-1185">Reference proteome</keyword>
<dbReference type="GO" id="GO:0005886">
    <property type="term" value="C:plasma membrane"/>
    <property type="evidence" value="ECO:0007669"/>
    <property type="project" value="UniProtKB-SubCell"/>
</dbReference>
<comment type="similarity">
    <text evidence="7 9">Belongs to the fluoride channel Fluc/FEX (TC 1.A.43) family.</text>
</comment>
<dbReference type="Pfam" id="PF02537">
    <property type="entry name" value="CRCB"/>
    <property type="match status" value="1"/>
</dbReference>
<evidence type="ECO:0000256" key="3">
    <source>
        <dbReference type="ARBA" id="ARBA00022692"/>
    </source>
</evidence>
<evidence type="ECO:0000256" key="6">
    <source>
        <dbReference type="ARBA" id="ARBA00023303"/>
    </source>
</evidence>
<evidence type="ECO:0000256" key="1">
    <source>
        <dbReference type="ARBA" id="ARBA00004651"/>
    </source>
</evidence>
<organism evidence="10 11">
    <name type="scientific">Dethiosulfovibrio salsuginis</name>
    <dbReference type="NCBI Taxonomy" id="561720"/>
    <lineage>
        <taxon>Bacteria</taxon>
        <taxon>Thermotogati</taxon>
        <taxon>Synergistota</taxon>
        <taxon>Synergistia</taxon>
        <taxon>Synergistales</taxon>
        <taxon>Dethiosulfovibrionaceae</taxon>
        <taxon>Dethiosulfovibrio</taxon>
    </lineage>
</organism>
<keyword evidence="4 9" id="KW-1133">Transmembrane helix</keyword>
<feature type="transmembrane region" description="Helical" evidence="9">
    <location>
        <begin position="32"/>
        <end position="55"/>
    </location>
</feature>
<proteinExistence type="inferred from homology"/>
<dbReference type="GO" id="GO:0046872">
    <property type="term" value="F:metal ion binding"/>
    <property type="evidence" value="ECO:0007669"/>
    <property type="project" value="UniProtKB-KW"/>
</dbReference>
<comment type="activity regulation">
    <text evidence="9">Na(+) is not transported, but it plays an essential structural role and its presence is essential for fluoride channel function.</text>
</comment>
<evidence type="ECO:0000313" key="10">
    <source>
        <dbReference type="EMBL" id="SMG35462.1"/>
    </source>
</evidence>
<feature type="transmembrane region" description="Helical" evidence="9">
    <location>
        <begin position="67"/>
        <end position="91"/>
    </location>
</feature>
<keyword evidence="9" id="KW-0813">Transport</keyword>
<dbReference type="EMBL" id="FXBB01000020">
    <property type="protein sequence ID" value="SMG35462.1"/>
    <property type="molecule type" value="Genomic_DNA"/>
</dbReference>
<comment type="function">
    <text evidence="9">Fluoride-specific ion channel. Important for reducing fluoride concentration in the cell, thus reducing its toxicity.</text>
</comment>
<dbReference type="RefSeq" id="WP_085544904.1">
    <property type="nucleotide sequence ID" value="NZ_FXBB01000020.1"/>
</dbReference>
<protein>
    <recommendedName>
        <fullName evidence="9">Fluoride-specific ion channel FluC</fullName>
    </recommendedName>
</protein>
<gene>
    <name evidence="9" type="primary">fluC</name>
    <name evidence="9" type="synonym">crcB</name>
    <name evidence="10" type="ORF">SAMN06275492_12044</name>
</gene>
<dbReference type="STRING" id="561720.SAMN06275492_12044"/>
<feature type="binding site" evidence="9">
    <location>
        <position position="75"/>
    </location>
    <ligand>
        <name>Na(+)</name>
        <dbReference type="ChEBI" id="CHEBI:29101"/>
        <note>structural</note>
    </ligand>
</feature>
<evidence type="ECO:0000256" key="8">
    <source>
        <dbReference type="ARBA" id="ARBA00035585"/>
    </source>
</evidence>
<evidence type="ECO:0000256" key="7">
    <source>
        <dbReference type="ARBA" id="ARBA00035120"/>
    </source>
</evidence>
<dbReference type="PANTHER" id="PTHR28259:SF1">
    <property type="entry name" value="FLUORIDE EXPORT PROTEIN 1-RELATED"/>
    <property type="match status" value="1"/>
</dbReference>
<evidence type="ECO:0000256" key="2">
    <source>
        <dbReference type="ARBA" id="ARBA00022475"/>
    </source>
</evidence>
<dbReference type="GO" id="GO:0062054">
    <property type="term" value="F:fluoride channel activity"/>
    <property type="evidence" value="ECO:0007669"/>
    <property type="project" value="UniProtKB-UniRule"/>
</dbReference>
<keyword evidence="9" id="KW-0406">Ion transport</keyword>
<dbReference type="OrthoDB" id="9806299at2"/>
<evidence type="ECO:0000256" key="4">
    <source>
        <dbReference type="ARBA" id="ARBA00022989"/>
    </source>
</evidence>
<dbReference type="Proteomes" id="UP000193355">
    <property type="component" value="Unassembled WGS sequence"/>
</dbReference>
<dbReference type="HAMAP" id="MF_00454">
    <property type="entry name" value="FluC"/>
    <property type="match status" value="1"/>
</dbReference>
<evidence type="ECO:0000256" key="5">
    <source>
        <dbReference type="ARBA" id="ARBA00023136"/>
    </source>
</evidence>
<keyword evidence="9" id="KW-0915">Sodium</keyword>
<sequence length="124" mass="13013">MSKIAFMMIAGALGALSRYSLSSFVQGKESGLFPWGTMTVNVAGCLLFGFIWALANERHFISGQTAFIVLTGFVGSFTTFSTMSFEAFHLISSAAHVTAIAYILGSQAIGVGAAFCGVLLGKLV</sequence>
<comment type="catalytic activity">
    <reaction evidence="8">
        <text>fluoride(in) = fluoride(out)</text>
        <dbReference type="Rhea" id="RHEA:76159"/>
        <dbReference type="ChEBI" id="CHEBI:17051"/>
    </reaction>
    <physiologicalReaction direction="left-to-right" evidence="8">
        <dbReference type="Rhea" id="RHEA:76160"/>
    </physiologicalReaction>
</comment>
<keyword evidence="5 9" id="KW-0472">Membrane</keyword>